<dbReference type="InterPro" id="IPR005999">
    <property type="entry name" value="Glycerol_kin"/>
</dbReference>
<feature type="binding site" evidence="9">
    <location>
        <position position="245"/>
    </location>
    <ligand>
        <name>glycerol</name>
        <dbReference type="ChEBI" id="CHEBI:17754"/>
    </ligand>
</feature>
<feature type="binding site" evidence="9">
    <location>
        <position position="13"/>
    </location>
    <ligand>
        <name>sn-glycerol 3-phosphate</name>
        <dbReference type="ChEBI" id="CHEBI:57597"/>
    </ligand>
</feature>
<feature type="binding site" evidence="9">
    <location>
        <position position="15"/>
    </location>
    <ligand>
        <name>ATP</name>
        <dbReference type="ChEBI" id="CHEBI:30616"/>
    </ligand>
</feature>
<comment type="similarity">
    <text evidence="2 9 10">Belongs to the FGGY kinase family.</text>
</comment>
<evidence type="ECO:0000256" key="9">
    <source>
        <dbReference type="HAMAP-Rule" id="MF_00186"/>
    </source>
</evidence>
<dbReference type="OrthoDB" id="9805576at2"/>
<dbReference type="GO" id="GO:0004370">
    <property type="term" value="F:glycerol kinase activity"/>
    <property type="evidence" value="ECO:0007669"/>
    <property type="project" value="UniProtKB-UniRule"/>
</dbReference>
<dbReference type="InterPro" id="IPR000577">
    <property type="entry name" value="Carb_kinase_FGGY"/>
</dbReference>
<gene>
    <name evidence="9 11" type="primary">glpK</name>
    <name evidence="11" type="ORF">A5CBH24_24010</name>
</gene>
<feature type="binding site" evidence="9">
    <location>
        <position position="266"/>
    </location>
    <ligand>
        <name>ATP</name>
        <dbReference type="ChEBI" id="CHEBI:30616"/>
    </ligand>
</feature>
<dbReference type="PIRSF" id="PIRSF000538">
    <property type="entry name" value="GlpK"/>
    <property type="match status" value="1"/>
</dbReference>
<feature type="binding site" evidence="9">
    <location>
        <position position="135"/>
    </location>
    <ligand>
        <name>sn-glycerol 3-phosphate</name>
        <dbReference type="ChEBI" id="CHEBI:57597"/>
    </ligand>
</feature>
<dbReference type="GO" id="GO:0006072">
    <property type="term" value="P:glycerol-3-phosphate metabolic process"/>
    <property type="evidence" value="ECO:0007669"/>
    <property type="project" value="InterPro"/>
</dbReference>
<keyword evidence="12" id="KW-1185">Reference proteome</keyword>
<evidence type="ECO:0000256" key="6">
    <source>
        <dbReference type="ARBA" id="ARBA00022798"/>
    </source>
</evidence>
<dbReference type="EC" id="2.7.1.30" evidence="9"/>
<feature type="binding site" evidence="9">
    <location>
        <position position="13"/>
    </location>
    <ligand>
        <name>ATP</name>
        <dbReference type="ChEBI" id="CHEBI:30616"/>
    </ligand>
</feature>
<sequence length="498" mass="54946">MKPKYILALDQGTTSSRAVLFNSRCEIVSMSQRPFNQQFPQPGWVEHNPLEIWSTQSFVMENVVNKADIEWSDIEALGITNQRETTVVWDRQTSEPVYNAIVWQDRRTADYCDVLRERGLTERIREKTGLILDAYFSATKIRWILDNVPGARARAERGELCFGTVDSWLAWRLSGGRLHITDVSNASRTMLFDIHTLDWDDELLDLFDIPRSMLPEVVPTSAVYGTTDCPQVPVPIPIASLAGDQQAALFGQQCIAPFSAKTTYGTGCFIMLNTGDRPHASANNLLATVAWQLGGKTTYALEGSVFVGGSVIQWLRDGLKLFSSSADSEPLAASVEDTGGVYLVPALTGLGAPYWDPYARGTIVGITRGTTSAHITRAALEAIAFEVDDVVRAMAADTGHTSTEMRVDGGAVANSLLMQFQADLTGVRIIRPSVMESTALGAAMFAGLAVGFWHSTDEICALLKPDRTFSPEAAPALMEQRRKRWHEAVRRSRHWIEE</sequence>
<feature type="binding site" evidence="9">
    <location>
        <position position="13"/>
    </location>
    <ligand>
        <name>ADP</name>
        <dbReference type="ChEBI" id="CHEBI:456216"/>
    </ligand>
</feature>
<feature type="binding site" evidence="9">
    <location>
        <position position="83"/>
    </location>
    <ligand>
        <name>glycerol</name>
        <dbReference type="ChEBI" id="CHEBI:17754"/>
    </ligand>
</feature>
<feature type="binding site" evidence="9">
    <location>
        <position position="84"/>
    </location>
    <ligand>
        <name>glycerol</name>
        <dbReference type="ChEBI" id="CHEBI:17754"/>
    </ligand>
</feature>
<reference evidence="12" key="1">
    <citation type="submission" date="2019-06" db="EMBL/GenBank/DDBJ databases">
        <title>Alistipes onderdonkii subsp. vulgaris subsp. nov., Alistipes dispar sp. nov. and Alistipes communis sp. nov., isolated from human faeces, and creation of Alistipes onderdonkii subsp. onderdonkii subsp. nov.</title>
        <authorList>
            <person name="Sakamoto M."/>
            <person name="Ikeyama N."/>
            <person name="Ogata Y."/>
            <person name="Suda W."/>
            <person name="Iino T."/>
            <person name="Hattori M."/>
            <person name="Ohkuma M."/>
        </authorList>
    </citation>
    <scope>NUCLEOTIDE SEQUENCE [LARGE SCALE GENOMIC DNA]</scope>
    <source>
        <strain evidence="12">5CBH24</strain>
    </source>
</reference>
<feature type="binding site" evidence="9">
    <location>
        <position position="309"/>
    </location>
    <ligand>
        <name>ADP</name>
        <dbReference type="ChEBI" id="CHEBI:456216"/>
    </ligand>
</feature>
<dbReference type="GO" id="GO:0019563">
    <property type="term" value="P:glycerol catabolic process"/>
    <property type="evidence" value="ECO:0007669"/>
    <property type="project" value="UniProtKB-UniRule"/>
</dbReference>
<dbReference type="InterPro" id="IPR018485">
    <property type="entry name" value="FGGY_C"/>
</dbReference>
<keyword evidence="3 9" id="KW-0808">Transferase</keyword>
<protein>
    <recommendedName>
        <fullName evidence="9">Glycerol kinase</fullName>
        <ecNumber evidence="9">2.7.1.30</ecNumber>
    </recommendedName>
    <alternativeName>
        <fullName evidence="9">ATP:glycerol 3-phosphotransferase</fullName>
    </alternativeName>
    <alternativeName>
        <fullName evidence="9">Glycerokinase</fullName>
        <shortName evidence="9">GK</shortName>
    </alternativeName>
</protein>
<dbReference type="Gene3D" id="3.30.420.40">
    <property type="match status" value="2"/>
</dbReference>
<keyword evidence="7 9" id="KW-0067">ATP-binding</keyword>
<comment type="pathway">
    <text evidence="1 9">Polyol metabolism; glycerol degradation via glycerol kinase pathway; sn-glycerol 3-phosphate from glycerol: step 1/1.</text>
</comment>
<dbReference type="InterPro" id="IPR018484">
    <property type="entry name" value="FGGY_N"/>
</dbReference>
<dbReference type="EMBL" id="AP019735">
    <property type="protein sequence ID" value="BBL05088.1"/>
    <property type="molecule type" value="Genomic_DNA"/>
</dbReference>
<dbReference type="PANTHER" id="PTHR10196">
    <property type="entry name" value="SUGAR KINASE"/>
    <property type="match status" value="1"/>
</dbReference>
<feature type="binding site" evidence="9">
    <location>
        <position position="414"/>
    </location>
    <ligand>
        <name>ADP</name>
        <dbReference type="ChEBI" id="CHEBI:456216"/>
    </ligand>
</feature>
<evidence type="ECO:0000256" key="3">
    <source>
        <dbReference type="ARBA" id="ARBA00022679"/>
    </source>
</evidence>
<feature type="binding site" evidence="9">
    <location>
        <position position="135"/>
    </location>
    <ligand>
        <name>glycerol</name>
        <dbReference type="ChEBI" id="CHEBI:17754"/>
    </ligand>
</feature>
<accession>A0A4Y1WY92</accession>
<dbReference type="RefSeq" id="WP_141413338.1">
    <property type="nucleotide sequence ID" value="NZ_AP019735.1"/>
</dbReference>
<dbReference type="PANTHER" id="PTHR10196:SF69">
    <property type="entry name" value="GLYCEROL KINASE"/>
    <property type="match status" value="1"/>
</dbReference>
<dbReference type="PROSITE" id="PS00933">
    <property type="entry name" value="FGGY_KINASES_1"/>
    <property type="match status" value="1"/>
</dbReference>
<dbReference type="GO" id="GO:0005829">
    <property type="term" value="C:cytosol"/>
    <property type="evidence" value="ECO:0007669"/>
    <property type="project" value="TreeGrafter"/>
</dbReference>
<keyword evidence="4 9" id="KW-0547">Nucleotide-binding</keyword>
<dbReference type="SUPFAM" id="SSF53067">
    <property type="entry name" value="Actin-like ATPase domain"/>
    <property type="match status" value="2"/>
</dbReference>
<dbReference type="Pfam" id="PF02782">
    <property type="entry name" value="FGGY_C"/>
    <property type="match status" value="1"/>
</dbReference>
<evidence type="ECO:0000256" key="7">
    <source>
        <dbReference type="ARBA" id="ARBA00022840"/>
    </source>
</evidence>
<dbReference type="InterPro" id="IPR018483">
    <property type="entry name" value="Carb_kinase_FGGY_CS"/>
</dbReference>
<dbReference type="NCBIfam" id="NF000756">
    <property type="entry name" value="PRK00047.1"/>
    <property type="match status" value="1"/>
</dbReference>
<evidence type="ECO:0000313" key="12">
    <source>
        <dbReference type="Proteomes" id="UP000318946"/>
    </source>
</evidence>
<dbReference type="FunFam" id="3.30.420.40:FF:000008">
    <property type="entry name" value="Glycerol kinase"/>
    <property type="match status" value="1"/>
</dbReference>
<feature type="binding site" evidence="9">
    <location>
        <position position="309"/>
    </location>
    <ligand>
        <name>ATP</name>
        <dbReference type="ChEBI" id="CHEBI:30616"/>
    </ligand>
</feature>
<evidence type="ECO:0000256" key="2">
    <source>
        <dbReference type="ARBA" id="ARBA00009156"/>
    </source>
</evidence>
<evidence type="ECO:0000256" key="1">
    <source>
        <dbReference type="ARBA" id="ARBA00005190"/>
    </source>
</evidence>
<evidence type="ECO:0000256" key="5">
    <source>
        <dbReference type="ARBA" id="ARBA00022777"/>
    </source>
</evidence>
<feature type="binding site" evidence="9">
    <location>
        <position position="17"/>
    </location>
    <ligand>
        <name>ADP</name>
        <dbReference type="ChEBI" id="CHEBI:456216"/>
    </ligand>
</feature>
<dbReference type="GO" id="GO:0005524">
    <property type="term" value="F:ATP binding"/>
    <property type="evidence" value="ECO:0007669"/>
    <property type="project" value="UniProtKB-UniRule"/>
</dbReference>
<evidence type="ECO:0000313" key="11">
    <source>
        <dbReference type="EMBL" id="BBL05088.1"/>
    </source>
</evidence>
<feature type="binding site" evidence="9">
    <location>
        <position position="14"/>
    </location>
    <ligand>
        <name>ATP</name>
        <dbReference type="ChEBI" id="CHEBI:30616"/>
    </ligand>
</feature>
<dbReference type="FunFam" id="3.30.420.40:FF:000007">
    <property type="entry name" value="Glycerol kinase"/>
    <property type="match status" value="1"/>
</dbReference>
<dbReference type="Pfam" id="PF00370">
    <property type="entry name" value="FGGY_N"/>
    <property type="match status" value="1"/>
</dbReference>
<comment type="activity regulation">
    <text evidence="9">Inhibited by fructose 1,6-bisphosphate (FBP).</text>
</comment>
<dbReference type="UniPathway" id="UPA00618">
    <property type="reaction ID" value="UER00672"/>
</dbReference>
<feature type="binding site" evidence="9">
    <location>
        <position position="244"/>
    </location>
    <ligand>
        <name>glycerol</name>
        <dbReference type="ChEBI" id="CHEBI:17754"/>
    </ligand>
</feature>
<evidence type="ECO:0000256" key="4">
    <source>
        <dbReference type="ARBA" id="ARBA00022741"/>
    </source>
</evidence>
<comment type="catalytic activity">
    <reaction evidence="8 9">
        <text>glycerol + ATP = sn-glycerol 3-phosphate + ADP + H(+)</text>
        <dbReference type="Rhea" id="RHEA:21644"/>
        <dbReference type="ChEBI" id="CHEBI:15378"/>
        <dbReference type="ChEBI" id="CHEBI:17754"/>
        <dbReference type="ChEBI" id="CHEBI:30616"/>
        <dbReference type="ChEBI" id="CHEBI:57597"/>
        <dbReference type="ChEBI" id="CHEBI:456216"/>
        <dbReference type="EC" id="2.7.1.30"/>
    </reaction>
</comment>
<name>A0A4Y1WY92_9BACT</name>
<dbReference type="NCBIfam" id="TIGR01311">
    <property type="entry name" value="glycerol_kin"/>
    <property type="match status" value="1"/>
</dbReference>
<feature type="binding site" evidence="9">
    <location>
        <position position="266"/>
    </location>
    <ligand>
        <name>ADP</name>
        <dbReference type="ChEBI" id="CHEBI:456216"/>
    </ligand>
</feature>
<dbReference type="InterPro" id="IPR043129">
    <property type="entry name" value="ATPase_NBD"/>
</dbReference>
<evidence type="ECO:0000256" key="10">
    <source>
        <dbReference type="RuleBase" id="RU003733"/>
    </source>
</evidence>
<evidence type="ECO:0000256" key="8">
    <source>
        <dbReference type="ARBA" id="ARBA00052101"/>
    </source>
</evidence>
<dbReference type="KEGG" id="acou:A5CBH24_24010"/>
<keyword evidence="6 9" id="KW-0319">Glycerol metabolism</keyword>
<dbReference type="GeneID" id="78343118"/>
<dbReference type="Proteomes" id="UP000318946">
    <property type="component" value="Chromosome"/>
</dbReference>
<feature type="binding site" evidence="9">
    <location>
        <position position="244"/>
    </location>
    <ligand>
        <name>sn-glycerol 3-phosphate</name>
        <dbReference type="ChEBI" id="CHEBI:57597"/>
    </ligand>
</feature>
<organism evidence="11 12">
    <name type="scientific">Alistipes communis</name>
    <dbReference type="NCBI Taxonomy" id="2585118"/>
    <lineage>
        <taxon>Bacteria</taxon>
        <taxon>Pseudomonadati</taxon>
        <taxon>Bacteroidota</taxon>
        <taxon>Bacteroidia</taxon>
        <taxon>Bacteroidales</taxon>
        <taxon>Rikenellaceae</taxon>
        <taxon>Alistipes</taxon>
    </lineage>
</organism>
<dbReference type="HAMAP" id="MF_00186">
    <property type="entry name" value="Glycerol_kin"/>
    <property type="match status" value="1"/>
</dbReference>
<comment type="function">
    <text evidence="9">Key enzyme in the regulation of glycerol uptake and metabolism. Catalyzes the phosphorylation of glycerol to yield sn-glycerol 3-phosphate.</text>
</comment>
<feature type="binding site" evidence="9">
    <location>
        <position position="313"/>
    </location>
    <ligand>
        <name>ATP</name>
        <dbReference type="ChEBI" id="CHEBI:30616"/>
    </ligand>
</feature>
<feature type="binding site" evidence="9">
    <location>
        <position position="410"/>
    </location>
    <ligand>
        <name>ADP</name>
        <dbReference type="ChEBI" id="CHEBI:456216"/>
    </ligand>
</feature>
<dbReference type="AlphaFoldDB" id="A0A4Y1WY92"/>
<accession>A0A4Y1XPB9</accession>
<feature type="binding site" evidence="9">
    <location>
        <position position="410"/>
    </location>
    <ligand>
        <name>ATP</name>
        <dbReference type="ChEBI" id="CHEBI:30616"/>
    </ligand>
</feature>
<keyword evidence="5 9" id="KW-0418">Kinase</keyword>
<feature type="binding site" evidence="9">
    <location>
        <position position="83"/>
    </location>
    <ligand>
        <name>sn-glycerol 3-phosphate</name>
        <dbReference type="ChEBI" id="CHEBI:57597"/>
    </ligand>
</feature>
<dbReference type="CDD" id="cd07786">
    <property type="entry name" value="FGGY_EcGK_like"/>
    <property type="match status" value="1"/>
</dbReference>
<dbReference type="PROSITE" id="PS00445">
    <property type="entry name" value="FGGY_KINASES_2"/>
    <property type="match status" value="1"/>
</dbReference>
<feature type="binding site" evidence="9">
    <location>
        <position position="84"/>
    </location>
    <ligand>
        <name>sn-glycerol 3-phosphate</name>
        <dbReference type="ChEBI" id="CHEBI:57597"/>
    </ligand>
</feature>
<proteinExistence type="inferred from homology"/>